<dbReference type="Proteomes" id="UP000799437">
    <property type="component" value="Unassembled WGS sequence"/>
</dbReference>
<keyword evidence="2" id="KW-1185">Reference proteome</keyword>
<dbReference type="GeneID" id="54488854"/>
<evidence type="ECO:0008006" key="3">
    <source>
        <dbReference type="Google" id="ProtNLM"/>
    </source>
</evidence>
<dbReference type="OrthoDB" id="6419443at2759"/>
<accession>A0A6A6WK72</accession>
<name>A0A6A6WK72_9PEZI</name>
<reference evidence="1" key="1">
    <citation type="journal article" date="2020" name="Stud. Mycol.">
        <title>101 Dothideomycetes genomes: a test case for predicting lifestyles and emergence of pathogens.</title>
        <authorList>
            <person name="Haridas S."/>
            <person name="Albert R."/>
            <person name="Binder M."/>
            <person name="Bloem J."/>
            <person name="Labutti K."/>
            <person name="Salamov A."/>
            <person name="Andreopoulos B."/>
            <person name="Baker S."/>
            <person name="Barry K."/>
            <person name="Bills G."/>
            <person name="Bluhm B."/>
            <person name="Cannon C."/>
            <person name="Castanera R."/>
            <person name="Culley D."/>
            <person name="Daum C."/>
            <person name="Ezra D."/>
            <person name="Gonzalez J."/>
            <person name="Henrissat B."/>
            <person name="Kuo A."/>
            <person name="Liang C."/>
            <person name="Lipzen A."/>
            <person name="Lutzoni F."/>
            <person name="Magnuson J."/>
            <person name="Mondo S."/>
            <person name="Nolan M."/>
            <person name="Ohm R."/>
            <person name="Pangilinan J."/>
            <person name="Park H.-J."/>
            <person name="Ramirez L."/>
            <person name="Alfaro M."/>
            <person name="Sun H."/>
            <person name="Tritt A."/>
            <person name="Yoshinaga Y."/>
            <person name="Zwiers L.-H."/>
            <person name="Turgeon B."/>
            <person name="Goodwin S."/>
            <person name="Spatafora J."/>
            <person name="Crous P."/>
            <person name="Grigoriev I."/>
        </authorList>
    </citation>
    <scope>NUCLEOTIDE SEQUENCE</scope>
    <source>
        <strain evidence="1">CBS 121739</strain>
    </source>
</reference>
<evidence type="ECO:0000313" key="1">
    <source>
        <dbReference type="EMBL" id="KAF2762570.1"/>
    </source>
</evidence>
<dbReference type="AlphaFoldDB" id="A0A6A6WK72"/>
<organism evidence="1 2">
    <name type="scientific">Pseudovirgaria hyperparasitica</name>
    <dbReference type="NCBI Taxonomy" id="470096"/>
    <lineage>
        <taxon>Eukaryota</taxon>
        <taxon>Fungi</taxon>
        <taxon>Dikarya</taxon>
        <taxon>Ascomycota</taxon>
        <taxon>Pezizomycotina</taxon>
        <taxon>Dothideomycetes</taxon>
        <taxon>Dothideomycetes incertae sedis</taxon>
        <taxon>Acrospermales</taxon>
        <taxon>Acrospermaceae</taxon>
        <taxon>Pseudovirgaria</taxon>
    </lineage>
</organism>
<protein>
    <recommendedName>
        <fullName evidence="3">25S rRNA (Uridine(2843)-N(3))-methyltransferase</fullName>
    </recommendedName>
</protein>
<proteinExistence type="predicted"/>
<gene>
    <name evidence="1" type="ORF">EJ05DRAFT_506286</name>
</gene>
<sequence length="349" mass="39112">MPVSKNYNNASKSTNAPRVYKVRAASDEQQQKQTCNPRTSAAGLPLDLQQLVLNIFRSAFSERLSADISPLLQEIKQHLYERNFTAAFGQIDYLEAYAARWSPSRALGYLQVLHGLQSHLIPPQKESWKIACLGGGAGAEIVALAGSLRLFFGAGTETPKLDIQAVDVANWSCVIQSIQEPLTKLPPQTSYISSCDRKPFIDLSSFNTTFHHMDLLSATSTALRPIITPANLITILFTLNELYSTSMQLTQSLLLHITSLSVTGTLLLVVDSPGSYSTVKLGKEGTERKYPMQWLLEHMLLESASGVGGQKKWEQVISEDSVWFRLDKRLKYPMELENMRYQMHLYRRL</sequence>
<dbReference type="Pfam" id="PF11312">
    <property type="entry name" value="Methyltransf_34"/>
    <property type="match status" value="1"/>
</dbReference>
<dbReference type="RefSeq" id="XP_033605021.1">
    <property type="nucleotide sequence ID" value="XM_033747800.1"/>
</dbReference>
<dbReference type="InterPro" id="IPR021463">
    <property type="entry name" value="Methyltransf_34"/>
</dbReference>
<dbReference type="EMBL" id="ML996565">
    <property type="protein sequence ID" value="KAF2762570.1"/>
    <property type="molecule type" value="Genomic_DNA"/>
</dbReference>
<evidence type="ECO:0000313" key="2">
    <source>
        <dbReference type="Proteomes" id="UP000799437"/>
    </source>
</evidence>